<comment type="caution">
    <text evidence="1">The sequence shown here is derived from an EMBL/GenBank/DDBJ whole genome shotgun (WGS) entry which is preliminary data.</text>
</comment>
<dbReference type="AlphaFoldDB" id="A0A399JH30"/>
<organism evidence="1 2">
    <name type="scientific">Galactobacter valiniphilus</name>
    <dbReference type="NCBI Taxonomy" id="2676122"/>
    <lineage>
        <taxon>Bacteria</taxon>
        <taxon>Bacillati</taxon>
        <taxon>Actinomycetota</taxon>
        <taxon>Actinomycetes</taxon>
        <taxon>Micrococcales</taxon>
        <taxon>Micrococcaceae</taxon>
        <taxon>Galactobacter</taxon>
    </lineage>
</organism>
<dbReference type="Gene3D" id="3.30.450.20">
    <property type="entry name" value="PAS domain"/>
    <property type="match status" value="1"/>
</dbReference>
<evidence type="ECO:0000313" key="1">
    <source>
        <dbReference type="EMBL" id="RII43539.1"/>
    </source>
</evidence>
<dbReference type="Proteomes" id="UP000265419">
    <property type="component" value="Unassembled WGS sequence"/>
</dbReference>
<accession>A0A399JH30</accession>
<protein>
    <recommendedName>
        <fullName evidence="3">Cache domain-containing protein</fullName>
    </recommendedName>
</protein>
<reference evidence="1 2" key="1">
    <citation type="submission" date="2018-07" db="EMBL/GenBank/DDBJ databases">
        <title>Arthrobacter sp. nov., isolated from raw cow's milk with high bacterial count.</title>
        <authorList>
            <person name="Hahne J."/>
            <person name="Isele D."/>
            <person name="Lipski A."/>
        </authorList>
    </citation>
    <scope>NUCLEOTIDE SEQUENCE [LARGE SCALE GENOMIC DNA]</scope>
    <source>
        <strain evidence="1 2">JZ R-35</strain>
    </source>
</reference>
<proteinExistence type="predicted"/>
<evidence type="ECO:0008006" key="3">
    <source>
        <dbReference type="Google" id="ProtNLM"/>
    </source>
</evidence>
<dbReference type="RefSeq" id="WP_119423298.1">
    <property type="nucleotide sequence ID" value="NZ_QQXK01000002.1"/>
</dbReference>
<evidence type="ECO:0000313" key="2">
    <source>
        <dbReference type="Proteomes" id="UP000265419"/>
    </source>
</evidence>
<dbReference type="EMBL" id="QQXK01000002">
    <property type="protein sequence ID" value="RII43539.1"/>
    <property type="molecule type" value="Genomic_DNA"/>
</dbReference>
<sequence>MPSNAATQAAESYFGAMIDAVQPWVPSIARLFTPASPPTRRVVDAAVEELASAALRREGSQLVGAGFVAAPGVLSDARWHMAWWQGARAERLLTDGEDAAGEAYARREWFVRPLEEGIPHLTGPYVDFLCTDEYTVTVTLPVVVAGRNVGVVGADVLAATLERGLGPRLRDVSPKAALLNSHGRVIVSADPLVAAGTLLREGAGERIASDFLGLSVVVPAA</sequence>
<name>A0A399JH30_9MICC</name>
<gene>
    <name evidence="1" type="ORF">DWB68_01095</name>
</gene>
<keyword evidence="2" id="KW-1185">Reference proteome</keyword>